<gene>
    <name evidence="3" type="ORF">DMP10_05135</name>
</gene>
<feature type="transmembrane region" description="Helical" evidence="1">
    <location>
        <begin position="280"/>
        <end position="303"/>
    </location>
</feature>
<accession>A0A3N0ATV4</accession>
<dbReference type="GO" id="GO:0008237">
    <property type="term" value="F:metallopeptidase activity"/>
    <property type="evidence" value="ECO:0007669"/>
    <property type="project" value="UniProtKB-KW"/>
</dbReference>
<dbReference type="InterPro" id="IPR003675">
    <property type="entry name" value="Rce1/LyrA-like_dom"/>
</dbReference>
<dbReference type="GO" id="GO:0080120">
    <property type="term" value="P:CAAX-box protein maturation"/>
    <property type="evidence" value="ECO:0007669"/>
    <property type="project" value="UniProtKB-ARBA"/>
</dbReference>
<evidence type="ECO:0000256" key="1">
    <source>
        <dbReference type="SAM" id="Phobius"/>
    </source>
</evidence>
<reference evidence="3 4" key="1">
    <citation type="journal article" date="2019" name="Microbiol. Resour. Announc.">
        <title>Draft Genome Sequences of Type Strains of Gordonibacter faecihominis, Paraeggerthella hongkongensis, Parvibacter caecicola,Slackia equolifaciens, Slackia faecicanis, and Slackia isoflavoniconvertens.</title>
        <authorList>
            <person name="Danylec N."/>
            <person name="Stoll D.A."/>
            <person name="Dotsch A."/>
            <person name="Huch M."/>
        </authorList>
    </citation>
    <scope>NUCLEOTIDE SEQUENCE [LARGE SCALE GENOMIC DNA]</scope>
    <source>
        <strain evidence="3 4">DSM 18785</strain>
    </source>
</reference>
<evidence type="ECO:0000313" key="4">
    <source>
        <dbReference type="Proteomes" id="UP000278327"/>
    </source>
</evidence>
<name>A0A3N0ATV4_9ACTN</name>
<evidence type="ECO:0000259" key="2">
    <source>
        <dbReference type="Pfam" id="PF02517"/>
    </source>
</evidence>
<dbReference type="PANTHER" id="PTHR35797">
    <property type="entry name" value="PROTEASE-RELATED"/>
    <property type="match status" value="1"/>
</dbReference>
<dbReference type="RefSeq" id="WP_117283840.1">
    <property type="nucleotide sequence ID" value="NZ_JAMTCE010000008.1"/>
</dbReference>
<dbReference type="GO" id="GO:0004175">
    <property type="term" value="F:endopeptidase activity"/>
    <property type="evidence" value="ECO:0007669"/>
    <property type="project" value="UniProtKB-ARBA"/>
</dbReference>
<dbReference type="EMBL" id="QICA01000007">
    <property type="protein sequence ID" value="RNL38303.1"/>
    <property type="molecule type" value="Genomic_DNA"/>
</dbReference>
<keyword evidence="1" id="KW-1133">Transmembrane helix</keyword>
<sequence length="330" mass="35218">MKRALVFLAITFGITYAYDFLVVYPIAQGTAPYASEFLSPDLAYMVAVALTMFFPALGVVLTRLVTREGFRNCVLKPRPWRQSLPWFAVAWFGPLLFVIAGAVVYFLAFPDDFDPNMTSFFAAQREAAAASGADGATLAAVDASAANPPLFALILLGQCAIAPALNLVTTFGEEWGWRGYLMPKLATRLSTVPTMLVTGIIWGLWHAPVVALGHNYGTGYPGEPFGGIAAMCAWCTVLAIFLSYVTIRTGSTFAAAIGHGAVNGTTNGVTLFSLSGGNPFVGPLCTGIVGGLPLLVVAAAMLWNMRRREKAGTLHIPEAGLPDGMRRSRR</sequence>
<feature type="transmembrane region" description="Helical" evidence="1">
    <location>
        <begin position="185"/>
        <end position="205"/>
    </location>
</feature>
<evidence type="ECO:0000313" key="3">
    <source>
        <dbReference type="EMBL" id="RNL38303.1"/>
    </source>
</evidence>
<feature type="transmembrane region" description="Helical" evidence="1">
    <location>
        <begin position="150"/>
        <end position="173"/>
    </location>
</feature>
<dbReference type="Pfam" id="PF02517">
    <property type="entry name" value="Rce1-like"/>
    <property type="match status" value="1"/>
</dbReference>
<feature type="transmembrane region" description="Helical" evidence="1">
    <location>
        <begin position="86"/>
        <end position="108"/>
    </location>
</feature>
<keyword evidence="1" id="KW-0812">Transmembrane</keyword>
<feature type="transmembrane region" description="Helical" evidence="1">
    <location>
        <begin position="225"/>
        <end position="245"/>
    </location>
</feature>
<dbReference type="PANTHER" id="PTHR35797:SF1">
    <property type="entry name" value="PROTEASE"/>
    <property type="match status" value="1"/>
</dbReference>
<protein>
    <submittedName>
        <fullName evidence="3">CPBP family intramembrane metalloprotease domain-containing protein</fullName>
    </submittedName>
</protein>
<organism evidence="3 4">
    <name type="scientific">Adlercreutzia equolifaciens subsp. celatus DSM 18785</name>
    <dbReference type="NCBI Taxonomy" id="1121021"/>
    <lineage>
        <taxon>Bacteria</taxon>
        <taxon>Bacillati</taxon>
        <taxon>Actinomycetota</taxon>
        <taxon>Coriobacteriia</taxon>
        <taxon>Eggerthellales</taxon>
        <taxon>Eggerthellaceae</taxon>
        <taxon>Adlercreutzia</taxon>
    </lineage>
</organism>
<feature type="transmembrane region" description="Helical" evidence="1">
    <location>
        <begin position="252"/>
        <end position="274"/>
    </location>
</feature>
<keyword evidence="3" id="KW-0378">Hydrolase</keyword>
<dbReference type="InterPro" id="IPR042150">
    <property type="entry name" value="MmRce1-like"/>
</dbReference>
<proteinExistence type="predicted"/>
<keyword evidence="1" id="KW-0472">Membrane</keyword>
<comment type="caution">
    <text evidence="3">The sequence shown here is derived from an EMBL/GenBank/DDBJ whole genome shotgun (WGS) entry which is preliminary data.</text>
</comment>
<keyword evidence="3" id="KW-0482">Metalloprotease</keyword>
<feature type="transmembrane region" description="Helical" evidence="1">
    <location>
        <begin position="41"/>
        <end position="65"/>
    </location>
</feature>
<keyword evidence="3" id="KW-0645">Protease</keyword>
<dbReference type="AlphaFoldDB" id="A0A3N0ATV4"/>
<keyword evidence="4" id="KW-1185">Reference proteome</keyword>
<feature type="domain" description="CAAX prenyl protease 2/Lysostaphin resistance protein A-like" evidence="2">
    <location>
        <begin position="160"/>
        <end position="264"/>
    </location>
</feature>
<dbReference type="GO" id="GO:0006508">
    <property type="term" value="P:proteolysis"/>
    <property type="evidence" value="ECO:0007669"/>
    <property type="project" value="UniProtKB-KW"/>
</dbReference>
<dbReference type="Proteomes" id="UP000278327">
    <property type="component" value="Unassembled WGS sequence"/>
</dbReference>